<dbReference type="EMBL" id="VUMN01000049">
    <property type="protein sequence ID" value="MSS59761.1"/>
    <property type="molecule type" value="Genomic_DNA"/>
</dbReference>
<proteinExistence type="predicted"/>
<comment type="caution">
    <text evidence="1">The sequence shown here is derived from an EMBL/GenBank/DDBJ whole genome shotgun (WGS) entry which is preliminary data.</text>
</comment>
<organism evidence="1 2">
    <name type="scientific">Stecheria intestinalis</name>
    <dbReference type="NCBI Taxonomy" id="2606630"/>
    <lineage>
        <taxon>Bacteria</taxon>
        <taxon>Bacillati</taxon>
        <taxon>Bacillota</taxon>
        <taxon>Erysipelotrichia</taxon>
        <taxon>Erysipelotrichales</taxon>
        <taxon>Erysipelotrichaceae</taxon>
        <taxon>Stecheria</taxon>
    </lineage>
</organism>
<gene>
    <name evidence="1" type="ORF">FYJ51_12745</name>
</gene>
<dbReference type="AlphaFoldDB" id="A0A7X2NUX1"/>
<evidence type="ECO:0000313" key="1">
    <source>
        <dbReference type="EMBL" id="MSS59761.1"/>
    </source>
</evidence>
<name>A0A7X2NUX1_9FIRM</name>
<protein>
    <submittedName>
        <fullName evidence="1">Uncharacterized protein</fullName>
    </submittedName>
</protein>
<dbReference type="Proteomes" id="UP000461880">
    <property type="component" value="Unassembled WGS sequence"/>
</dbReference>
<dbReference type="RefSeq" id="WP_105304846.1">
    <property type="nucleotide sequence ID" value="NZ_VUMN01000049.1"/>
</dbReference>
<reference evidence="1 2" key="1">
    <citation type="submission" date="2019-08" db="EMBL/GenBank/DDBJ databases">
        <title>In-depth cultivation of the pig gut microbiome towards novel bacterial diversity and tailored functional studies.</title>
        <authorList>
            <person name="Wylensek D."/>
            <person name="Hitch T.C.A."/>
            <person name="Clavel T."/>
        </authorList>
    </citation>
    <scope>NUCLEOTIDE SEQUENCE [LARGE SCALE GENOMIC DNA]</scope>
    <source>
        <strain evidence="1 2">Oil+RF-744-GAM-WT-6</strain>
    </source>
</reference>
<keyword evidence="2" id="KW-1185">Reference proteome</keyword>
<dbReference type="SUPFAM" id="SSF54593">
    <property type="entry name" value="Glyoxalase/Bleomycin resistance protein/Dihydroxybiphenyl dioxygenase"/>
    <property type="match status" value="1"/>
</dbReference>
<dbReference type="InterPro" id="IPR029068">
    <property type="entry name" value="Glyas_Bleomycin-R_OHBP_Dase"/>
</dbReference>
<accession>A0A7X2NUX1</accession>
<evidence type="ECO:0000313" key="2">
    <source>
        <dbReference type="Proteomes" id="UP000461880"/>
    </source>
</evidence>
<sequence>MNDSEELLHRLAGIGILPVCSISSSKEAVSLAGALCRGGIPVLILKDVPEEVFSAIRRTYPDMMLGSTDPIHPEFFLSEQDHTLTVQGRAFRVLPSGMIPWGNAVPSEPEHSFFRLLNQPAYFGILSADLTADPESAEAAARTAVHEMLGLHISHIGINCSEEEGEQTAEQFADLFLGTVSATGIGYFGSPMAEIMVRNHPGMHGHIGIGVHSADRALAYYRALGYAFIDQTAVYEPSGELARIYFRDPIGDFAIHLMKD</sequence>
<dbReference type="Gene3D" id="3.10.180.10">
    <property type="entry name" value="2,3-Dihydroxybiphenyl 1,2-Dioxygenase, domain 1"/>
    <property type="match status" value="1"/>
</dbReference>